<accession>A0A317C285</accession>
<dbReference type="GO" id="GO:0020037">
    <property type="term" value="F:heme binding"/>
    <property type="evidence" value="ECO:0007669"/>
    <property type="project" value="InterPro"/>
</dbReference>
<dbReference type="GO" id="GO:0004130">
    <property type="term" value="F:cytochrome-c peroxidase activity"/>
    <property type="evidence" value="ECO:0007669"/>
    <property type="project" value="TreeGrafter"/>
</dbReference>
<dbReference type="InterPro" id="IPR036909">
    <property type="entry name" value="Cyt_c-like_dom_sf"/>
</dbReference>
<dbReference type="Gene3D" id="1.10.760.10">
    <property type="entry name" value="Cytochrome c-like domain"/>
    <property type="match status" value="1"/>
</dbReference>
<dbReference type="AlphaFoldDB" id="A0A317C285"/>
<dbReference type="EMBL" id="QGKM01000076">
    <property type="protein sequence ID" value="PWQ92776.1"/>
    <property type="molecule type" value="Genomic_DNA"/>
</dbReference>
<dbReference type="NCBIfam" id="NF040606">
    <property type="entry name" value="CytoC_perox"/>
    <property type="match status" value="1"/>
</dbReference>
<dbReference type="PANTHER" id="PTHR30600:SF9">
    <property type="entry name" value="BLR7738 PROTEIN"/>
    <property type="match status" value="1"/>
</dbReference>
<protein>
    <recommendedName>
        <fullName evidence="3">Cytochrome c domain-containing protein</fullName>
    </recommendedName>
</protein>
<evidence type="ECO:0008006" key="3">
    <source>
        <dbReference type="Google" id="ProtNLM"/>
    </source>
</evidence>
<dbReference type="InterPro" id="IPR047758">
    <property type="entry name" value="CytoC_perox"/>
</dbReference>
<dbReference type="Proteomes" id="UP000245539">
    <property type="component" value="Unassembled WGS sequence"/>
</dbReference>
<dbReference type="GO" id="GO:0009055">
    <property type="term" value="F:electron transfer activity"/>
    <property type="evidence" value="ECO:0007669"/>
    <property type="project" value="InterPro"/>
</dbReference>
<comment type="caution">
    <text evidence="1">The sequence shown here is derived from an EMBL/GenBank/DDBJ whole genome shotgun (WGS) entry which is preliminary data.</text>
</comment>
<dbReference type="PANTHER" id="PTHR30600">
    <property type="entry name" value="CYTOCHROME C PEROXIDASE-RELATED"/>
    <property type="match status" value="1"/>
</dbReference>
<evidence type="ECO:0000313" key="2">
    <source>
        <dbReference type="Proteomes" id="UP000245539"/>
    </source>
</evidence>
<reference evidence="1 2" key="1">
    <citation type="submission" date="2018-05" db="EMBL/GenBank/DDBJ databases">
        <title>Leucothrix arctica sp. nov., isolated from Arctic seawater.</title>
        <authorList>
            <person name="Choi A."/>
            <person name="Baek K."/>
        </authorList>
    </citation>
    <scope>NUCLEOTIDE SEQUENCE [LARGE SCALE GENOMIC DNA]</scope>
    <source>
        <strain evidence="1 2">JCM 18388</strain>
    </source>
</reference>
<dbReference type="OrthoDB" id="417271at2"/>
<dbReference type="InterPro" id="IPR051395">
    <property type="entry name" value="Cytochrome_c_Peroxidase/MauG"/>
</dbReference>
<proteinExistence type="predicted"/>
<organism evidence="1 2">
    <name type="scientific">Leucothrix pacifica</name>
    <dbReference type="NCBI Taxonomy" id="1247513"/>
    <lineage>
        <taxon>Bacteria</taxon>
        <taxon>Pseudomonadati</taxon>
        <taxon>Pseudomonadota</taxon>
        <taxon>Gammaproteobacteria</taxon>
        <taxon>Thiotrichales</taxon>
        <taxon>Thiotrichaceae</taxon>
        <taxon>Leucothrix</taxon>
    </lineage>
</organism>
<dbReference type="Pfam" id="PF21419">
    <property type="entry name" value="RoxA-like_Cyt-c"/>
    <property type="match status" value="1"/>
</dbReference>
<name>A0A317C285_9GAMM</name>
<evidence type="ECO:0000313" key="1">
    <source>
        <dbReference type="EMBL" id="PWQ92776.1"/>
    </source>
</evidence>
<gene>
    <name evidence="1" type="ORF">DKW60_19400</name>
</gene>
<sequence length="689" mass="76031">MSNASKPPGMIKRFITSVWSWLLLLLIIAGYVALTIKTTIDNTGYILTPPGLPLYQATSEANTIHLNPTGWPDKSSQAYRHSSVGAATIPIPYSWLLALESPKQDPLRLLSGKEPLFVDEYLPRLGFIKQKKTASNPNGLPIGLTKTPNVYFPGIDRKDTAAGFNCAACHTGQLIHGDTRYIVDGAPANIDFGLLNQTLGAALAQTVISAKVPVYNDRFSRFAERVLGNNDNRLSRQQLSAALSKTVRFMSEAQDSIEVTEGFSRLDTMNRIGNQVFGHAMQRSENHTAINAPVNFPHLWTTPWFNWLQYDGSIMQPLVRNTSETLGTKAYLDTQGPAEQRFATSAGISDLVKMQNWLAGKHPKRNDNTFNGLSEPTWPETFPAIDKEMTEKGKTLYQQHCQECHLPSVDSDEFWEDKNWQKITYVSKLNTITQTPDSYLKLNIVPLSVIGTDAAQAEVMAKRTVDTTGLNLATQVCTPAKSVNSTITYASAFAGMDDIPADMTVLRHVPFKDSATANFGLALGAVVDQTNQQWFKQNHTPRAEQAGLEGNRPNCLQVGKGYKARPLNGIWATAPFLHNGSVPTLYDLLSPLEDRPDFVQLGSHHFDAGKVGIQQDESLNKKLIAQQSASHSLTPDYKDGLFILDTRQAGNRNTGHVFDDEETESVSGIIGPKLTEEEKLALIEYLKSL</sequence>
<dbReference type="RefSeq" id="WP_109839326.1">
    <property type="nucleotide sequence ID" value="NZ_QGKM01000076.1"/>
</dbReference>
<keyword evidence="2" id="KW-1185">Reference proteome</keyword>
<dbReference type="SUPFAM" id="SSF46626">
    <property type="entry name" value="Cytochrome c"/>
    <property type="match status" value="1"/>
</dbReference>